<accession>A0A6I3SRU1</accession>
<reference evidence="1 2" key="1">
    <citation type="submission" date="2019-11" db="EMBL/GenBank/DDBJ databases">
        <title>Whole-genome sequence of a the green, strictly anaerobic photosynthetic bacterium Heliobacillus mobilis DSM 6151.</title>
        <authorList>
            <person name="Kyndt J.A."/>
            <person name="Meyer T.E."/>
        </authorList>
    </citation>
    <scope>NUCLEOTIDE SEQUENCE [LARGE SCALE GENOMIC DNA]</scope>
    <source>
        <strain evidence="1 2">DSM 6151</strain>
    </source>
</reference>
<dbReference type="EMBL" id="WNKU01000087">
    <property type="protein sequence ID" value="MTV51082.1"/>
    <property type="molecule type" value="Genomic_DNA"/>
</dbReference>
<keyword evidence="2" id="KW-1185">Reference proteome</keyword>
<evidence type="ECO:0000313" key="2">
    <source>
        <dbReference type="Proteomes" id="UP000430670"/>
    </source>
</evidence>
<comment type="caution">
    <text evidence="1">The sequence shown here is derived from an EMBL/GenBank/DDBJ whole genome shotgun (WGS) entry which is preliminary data.</text>
</comment>
<dbReference type="AlphaFoldDB" id="A0A6I3SRU1"/>
<organism evidence="1 2">
    <name type="scientific">Heliobacterium mobile</name>
    <name type="common">Heliobacillus mobilis</name>
    <dbReference type="NCBI Taxonomy" id="28064"/>
    <lineage>
        <taxon>Bacteria</taxon>
        <taxon>Bacillati</taxon>
        <taxon>Bacillota</taxon>
        <taxon>Clostridia</taxon>
        <taxon>Eubacteriales</taxon>
        <taxon>Heliobacteriaceae</taxon>
        <taxon>Heliobacterium</taxon>
    </lineage>
</organism>
<proteinExistence type="predicted"/>
<evidence type="ECO:0000313" key="1">
    <source>
        <dbReference type="EMBL" id="MTV51082.1"/>
    </source>
</evidence>
<gene>
    <name evidence="1" type="ORF">GJ688_19685</name>
</gene>
<dbReference type="Proteomes" id="UP000430670">
    <property type="component" value="Unassembled WGS sequence"/>
</dbReference>
<dbReference type="RefSeq" id="WP_155478160.1">
    <property type="nucleotide sequence ID" value="NZ_WNKU01000087.1"/>
</dbReference>
<name>A0A6I3SRU1_HELMO</name>
<sequence length="80" mass="9518">MFEWIEDQGLKRRTEKIMSLSEKQAHYEESVRDLEALKRRLKLSRLGIADKVEKTIDKNLSISKSFARAYKRSLKKLNTY</sequence>
<protein>
    <submittedName>
        <fullName evidence="1">Uncharacterized protein</fullName>
    </submittedName>
</protein>